<dbReference type="InterPro" id="IPR011006">
    <property type="entry name" value="CheY-like_superfamily"/>
</dbReference>
<evidence type="ECO:0000313" key="4">
    <source>
        <dbReference type="EMBL" id="MBW6396898.1"/>
    </source>
</evidence>
<reference evidence="4 5" key="1">
    <citation type="submission" date="2021-07" db="EMBL/GenBank/DDBJ databases">
        <authorList>
            <person name="So Y."/>
        </authorList>
    </citation>
    <scope>NUCLEOTIDE SEQUENCE [LARGE SCALE GENOMIC DNA]</scope>
    <source>
        <strain evidence="4 5">HJA6</strain>
    </source>
</reference>
<dbReference type="SUPFAM" id="SSF52172">
    <property type="entry name" value="CheY-like"/>
    <property type="match status" value="1"/>
</dbReference>
<dbReference type="PROSITE" id="PS50110">
    <property type="entry name" value="RESPONSE_REGULATORY"/>
    <property type="match status" value="1"/>
</dbReference>
<name>A0ABS7A3M6_9PROT</name>
<dbReference type="Gene3D" id="3.40.50.2300">
    <property type="match status" value="1"/>
</dbReference>
<dbReference type="SMART" id="SM00448">
    <property type="entry name" value="REC"/>
    <property type="match status" value="1"/>
</dbReference>
<evidence type="ECO:0000256" key="1">
    <source>
        <dbReference type="ARBA" id="ARBA00022553"/>
    </source>
</evidence>
<feature type="modified residue" description="4-aspartylphosphate" evidence="2">
    <location>
        <position position="55"/>
    </location>
</feature>
<dbReference type="PANTHER" id="PTHR44591:SF25">
    <property type="entry name" value="CHEMOTAXIS TWO-COMPONENT RESPONSE REGULATOR"/>
    <property type="match status" value="1"/>
</dbReference>
<dbReference type="Proteomes" id="UP001196565">
    <property type="component" value="Unassembled WGS sequence"/>
</dbReference>
<dbReference type="PANTHER" id="PTHR44591">
    <property type="entry name" value="STRESS RESPONSE REGULATOR PROTEIN 1"/>
    <property type="match status" value="1"/>
</dbReference>
<organism evidence="4 5">
    <name type="scientific">Roseomonas alba</name>
    <dbReference type="NCBI Taxonomy" id="2846776"/>
    <lineage>
        <taxon>Bacteria</taxon>
        <taxon>Pseudomonadati</taxon>
        <taxon>Pseudomonadota</taxon>
        <taxon>Alphaproteobacteria</taxon>
        <taxon>Acetobacterales</taxon>
        <taxon>Roseomonadaceae</taxon>
        <taxon>Roseomonas</taxon>
    </lineage>
</organism>
<keyword evidence="5" id="KW-1185">Reference proteome</keyword>
<evidence type="ECO:0000313" key="5">
    <source>
        <dbReference type="Proteomes" id="UP001196565"/>
    </source>
</evidence>
<evidence type="ECO:0000259" key="3">
    <source>
        <dbReference type="PROSITE" id="PS50110"/>
    </source>
</evidence>
<sequence length="127" mass="13739">MNQIPLIAVVDDDEAVRSALSSLLRSLGYAVRGYGSAWDFLEDRDHDDPACMILDVQMPGMTGAELQARLRSVGRHFPIIFMTAFPTDRVRGQVMGAGASAYLSKPVDGDTIAQCLATALLGNDRPQ</sequence>
<dbReference type="EMBL" id="JAHYBZ010000001">
    <property type="protein sequence ID" value="MBW6396898.1"/>
    <property type="molecule type" value="Genomic_DNA"/>
</dbReference>
<keyword evidence="1 2" id="KW-0597">Phosphoprotein</keyword>
<comment type="caution">
    <text evidence="4">The sequence shown here is derived from an EMBL/GenBank/DDBJ whole genome shotgun (WGS) entry which is preliminary data.</text>
</comment>
<dbReference type="Pfam" id="PF00072">
    <property type="entry name" value="Response_reg"/>
    <property type="match status" value="1"/>
</dbReference>
<dbReference type="InterPro" id="IPR001789">
    <property type="entry name" value="Sig_transdc_resp-reg_receiver"/>
</dbReference>
<accession>A0ABS7A3M6</accession>
<dbReference type="InterPro" id="IPR050595">
    <property type="entry name" value="Bact_response_regulator"/>
</dbReference>
<feature type="domain" description="Response regulatory" evidence="3">
    <location>
        <begin position="6"/>
        <end position="120"/>
    </location>
</feature>
<gene>
    <name evidence="4" type="ORF">KPL78_03515</name>
</gene>
<protein>
    <submittedName>
        <fullName evidence="4">Response regulator</fullName>
    </submittedName>
</protein>
<proteinExistence type="predicted"/>
<dbReference type="RefSeq" id="WP_219761492.1">
    <property type="nucleotide sequence ID" value="NZ_JAHYBZ010000001.1"/>
</dbReference>
<evidence type="ECO:0000256" key="2">
    <source>
        <dbReference type="PROSITE-ProRule" id="PRU00169"/>
    </source>
</evidence>